<evidence type="ECO:0000313" key="3">
    <source>
        <dbReference type="Proteomes" id="UP000314294"/>
    </source>
</evidence>
<name>A0A4Z2FKF6_9TELE</name>
<dbReference type="AlphaFoldDB" id="A0A4Z2FKF6"/>
<accession>A0A4Z2FKF6</accession>
<keyword evidence="3" id="KW-1185">Reference proteome</keyword>
<feature type="compositionally biased region" description="Basic and acidic residues" evidence="1">
    <location>
        <begin position="125"/>
        <end position="142"/>
    </location>
</feature>
<feature type="region of interest" description="Disordered" evidence="1">
    <location>
        <begin position="82"/>
        <end position="101"/>
    </location>
</feature>
<sequence length="164" mass="18192">MTEDTWWCRLVFTAHPKLSIDGDHGEEQHHGERAPEVRVVSDHLPEVRRRLVALSTQLHALQAAVIRQDSILELSIRTDSAPLSSAGLAPGPRLTRSMSRDAGLDASGEALLLRRQVELLQEEVTRLRRRGEEPSKEGAEPGKKKRSNGEISHVNKGEQVGQGF</sequence>
<dbReference type="Proteomes" id="UP000314294">
    <property type="component" value="Unassembled WGS sequence"/>
</dbReference>
<evidence type="ECO:0000256" key="1">
    <source>
        <dbReference type="SAM" id="MobiDB-lite"/>
    </source>
</evidence>
<evidence type="ECO:0000313" key="2">
    <source>
        <dbReference type="EMBL" id="TNN41481.1"/>
    </source>
</evidence>
<feature type="region of interest" description="Disordered" evidence="1">
    <location>
        <begin position="125"/>
        <end position="164"/>
    </location>
</feature>
<dbReference type="OrthoDB" id="28045at2759"/>
<reference evidence="2 3" key="1">
    <citation type="submission" date="2019-03" db="EMBL/GenBank/DDBJ databases">
        <title>First draft genome of Liparis tanakae, snailfish: a comprehensive survey of snailfish specific genes.</title>
        <authorList>
            <person name="Kim W."/>
            <person name="Song I."/>
            <person name="Jeong J.-H."/>
            <person name="Kim D."/>
            <person name="Kim S."/>
            <person name="Ryu S."/>
            <person name="Song J.Y."/>
            <person name="Lee S.K."/>
        </authorList>
    </citation>
    <scope>NUCLEOTIDE SEQUENCE [LARGE SCALE GENOMIC DNA]</scope>
    <source>
        <tissue evidence="2">Muscle</tissue>
    </source>
</reference>
<proteinExistence type="predicted"/>
<protein>
    <submittedName>
        <fullName evidence="2">Rho guanine nucleotide exchange factor 2</fullName>
    </submittedName>
</protein>
<dbReference type="EMBL" id="SRLO01001104">
    <property type="protein sequence ID" value="TNN41481.1"/>
    <property type="molecule type" value="Genomic_DNA"/>
</dbReference>
<comment type="caution">
    <text evidence="2">The sequence shown here is derived from an EMBL/GenBank/DDBJ whole genome shotgun (WGS) entry which is preliminary data.</text>
</comment>
<organism evidence="2 3">
    <name type="scientific">Liparis tanakae</name>
    <name type="common">Tanaka's snailfish</name>
    <dbReference type="NCBI Taxonomy" id="230148"/>
    <lineage>
        <taxon>Eukaryota</taxon>
        <taxon>Metazoa</taxon>
        <taxon>Chordata</taxon>
        <taxon>Craniata</taxon>
        <taxon>Vertebrata</taxon>
        <taxon>Euteleostomi</taxon>
        <taxon>Actinopterygii</taxon>
        <taxon>Neopterygii</taxon>
        <taxon>Teleostei</taxon>
        <taxon>Neoteleostei</taxon>
        <taxon>Acanthomorphata</taxon>
        <taxon>Eupercaria</taxon>
        <taxon>Perciformes</taxon>
        <taxon>Cottioidei</taxon>
        <taxon>Cottales</taxon>
        <taxon>Liparidae</taxon>
        <taxon>Liparis</taxon>
    </lineage>
</organism>
<gene>
    <name evidence="2" type="primary">ARHGEF2_4</name>
    <name evidence="2" type="ORF">EYF80_048339</name>
</gene>